<dbReference type="AlphaFoldDB" id="A0AAD6HFX2"/>
<feature type="compositionally biased region" description="Polar residues" evidence="1">
    <location>
        <begin position="116"/>
        <end position="125"/>
    </location>
</feature>
<reference evidence="2" key="1">
    <citation type="journal article" date="2023" name="IMA Fungus">
        <title>Comparative genomic study of the Penicillium genus elucidates a diverse pangenome and 15 lateral gene transfer events.</title>
        <authorList>
            <person name="Petersen C."/>
            <person name="Sorensen T."/>
            <person name="Nielsen M.R."/>
            <person name="Sondergaard T.E."/>
            <person name="Sorensen J.L."/>
            <person name="Fitzpatrick D.A."/>
            <person name="Frisvad J.C."/>
            <person name="Nielsen K.L."/>
        </authorList>
    </citation>
    <scope>NUCLEOTIDE SEQUENCE</scope>
    <source>
        <strain evidence="2">IBT 17514</strain>
    </source>
</reference>
<proteinExistence type="predicted"/>
<dbReference type="EMBL" id="JAQJAN010000013">
    <property type="protein sequence ID" value="KAJ5712465.1"/>
    <property type="molecule type" value="Genomic_DNA"/>
</dbReference>
<keyword evidence="3" id="KW-1185">Reference proteome</keyword>
<protein>
    <submittedName>
        <fullName evidence="2">Uncharacterized protein</fullName>
    </submittedName>
</protein>
<feature type="compositionally biased region" description="Low complexity" evidence="1">
    <location>
        <begin position="95"/>
        <end position="115"/>
    </location>
</feature>
<organism evidence="2 3">
    <name type="scientific">Penicillium malachiteum</name>
    <dbReference type="NCBI Taxonomy" id="1324776"/>
    <lineage>
        <taxon>Eukaryota</taxon>
        <taxon>Fungi</taxon>
        <taxon>Dikarya</taxon>
        <taxon>Ascomycota</taxon>
        <taxon>Pezizomycotina</taxon>
        <taxon>Eurotiomycetes</taxon>
        <taxon>Eurotiomycetidae</taxon>
        <taxon>Eurotiales</taxon>
        <taxon>Aspergillaceae</taxon>
        <taxon>Penicillium</taxon>
    </lineage>
</organism>
<evidence type="ECO:0000313" key="3">
    <source>
        <dbReference type="Proteomes" id="UP001215712"/>
    </source>
</evidence>
<name>A0AAD6HFX2_9EURO</name>
<feature type="compositionally biased region" description="Polar residues" evidence="1">
    <location>
        <begin position="12"/>
        <end position="23"/>
    </location>
</feature>
<feature type="region of interest" description="Disordered" evidence="1">
    <location>
        <begin position="1"/>
        <end position="25"/>
    </location>
</feature>
<reference evidence="2" key="2">
    <citation type="submission" date="2023-01" db="EMBL/GenBank/DDBJ databases">
        <authorList>
            <person name="Petersen C."/>
        </authorList>
    </citation>
    <scope>NUCLEOTIDE SEQUENCE</scope>
    <source>
        <strain evidence="2">IBT 17514</strain>
    </source>
</reference>
<dbReference type="Proteomes" id="UP001215712">
    <property type="component" value="Unassembled WGS sequence"/>
</dbReference>
<sequence>MEGRDDLLMLWESQQNQEGNASWTHPAFADAARAADLTHTRYLENAARWRALQTQHQQHPQPQPQPQPQPTQRSQPQPLMQSQQTQFPWINRPYQHPQQAQQAQQQPRSQQSHQQNPGPVSYSQEDLNDAYLRGRYGDRQTPASQTPSERPYNPRRRQ</sequence>
<feature type="region of interest" description="Disordered" evidence="1">
    <location>
        <begin position="46"/>
        <end position="158"/>
    </location>
</feature>
<comment type="caution">
    <text evidence="2">The sequence shown here is derived from an EMBL/GenBank/DDBJ whole genome shotgun (WGS) entry which is preliminary data.</text>
</comment>
<feature type="compositionally biased region" description="Low complexity" evidence="1">
    <location>
        <begin position="70"/>
        <end position="86"/>
    </location>
</feature>
<gene>
    <name evidence="2" type="ORF">N7493_008933</name>
</gene>
<evidence type="ECO:0000313" key="2">
    <source>
        <dbReference type="EMBL" id="KAJ5712465.1"/>
    </source>
</evidence>
<evidence type="ECO:0000256" key="1">
    <source>
        <dbReference type="SAM" id="MobiDB-lite"/>
    </source>
</evidence>
<accession>A0AAD6HFX2</accession>